<comment type="caution">
    <text evidence="2">The sequence shown here is derived from an EMBL/GenBank/DDBJ whole genome shotgun (WGS) entry which is preliminary data.</text>
</comment>
<dbReference type="Proteomes" id="UP001501303">
    <property type="component" value="Unassembled WGS sequence"/>
</dbReference>
<proteinExistence type="predicted"/>
<dbReference type="EMBL" id="BAAAMJ010000024">
    <property type="protein sequence ID" value="GAA1913434.1"/>
    <property type="molecule type" value="Genomic_DNA"/>
</dbReference>
<evidence type="ECO:0000313" key="2">
    <source>
        <dbReference type="EMBL" id="GAA1913434.1"/>
    </source>
</evidence>
<name>A0ABN2P7M9_9ACTN</name>
<reference evidence="2 3" key="1">
    <citation type="journal article" date="2019" name="Int. J. Syst. Evol. Microbiol.">
        <title>The Global Catalogue of Microorganisms (GCM) 10K type strain sequencing project: providing services to taxonomists for standard genome sequencing and annotation.</title>
        <authorList>
            <consortium name="The Broad Institute Genomics Platform"/>
            <consortium name="The Broad Institute Genome Sequencing Center for Infectious Disease"/>
            <person name="Wu L."/>
            <person name="Ma J."/>
        </authorList>
    </citation>
    <scope>NUCLEOTIDE SEQUENCE [LARGE SCALE GENOMIC DNA]</scope>
    <source>
        <strain evidence="2 3">JCM 13581</strain>
    </source>
</reference>
<gene>
    <name evidence="2" type="ORF">GCM10009716_23750</name>
</gene>
<dbReference type="RefSeq" id="WP_344261322.1">
    <property type="nucleotide sequence ID" value="NZ_BAAAMJ010000024.1"/>
</dbReference>
<keyword evidence="3" id="KW-1185">Reference proteome</keyword>
<dbReference type="Pfam" id="PF14581">
    <property type="entry name" value="SseB_C"/>
    <property type="match status" value="1"/>
</dbReference>
<evidence type="ECO:0000259" key="1">
    <source>
        <dbReference type="Pfam" id="PF14581"/>
    </source>
</evidence>
<feature type="domain" description="SseB protein C-terminal" evidence="1">
    <location>
        <begin position="130"/>
        <end position="234"/>
    </location>
</feature>
<evidence type="ECO:0000313" key="3">
    <source>
        <dbReference type="Proteomes" id="UP001501303"/>
    </source>
</evidence>
<protein>
    <submittedName>
        <fullName evidence="2">Enhanced serine sensitivity protein SseB C-terminal domain-containing protein</fullName>
    </submittedName>
</protein>
<dbReference type="InterPro" id="IPR027945">
    <property type="entry name" value="SseB_C"/>
</dbReference>
<organism evidence="2 3">
    <name type="scientific">Streptomyces sodiiphilus</name>
    <dbReference type="NCBI Taxonomy" id="226217"/>
    <lineage>
        <taxon>Bacteria</taxon>
        <taxon>Bacillati</taxon>
        <taxon>Actinomycetota</taxon>
        <taxon>Actinomycetes</taxon>
        <taxon>Kitasatosporales</taxon>
        <taxon>Streptomycetaceae</taxon>
        <taxon>Streptomyces</taxon>
    </lineage>
</organism>
<accession>A0ABN2P7M9</accession>
<sequence>MSQGRSVEELLPEVTADRLDTYEALLASLGESRVWAFLHSGEAGDPRARFGAMEVLGHDYVPCVTSEQELAASAWPRAHEIAGGRELAAELFPARWGLWLNPHAPGGGLGVPWPDLRRIALGLDRLPAGPLRISEPAVRAPRFYERLAERARNTPQLRSLRRAWVEPAVGAPYLAIGVETDEPGARTAGAVREMMRGAVAVVPDGLPVATVPLSDVHDPVAMWLRTRSAPFYSRADGREQGVQALRQRGYGYPRPS</sequence>